<gene>
    <name evidence="2" type="ORF">CLV40_13012</name>
</gene>
<name>A0A2S6GDF6_9PSEU</name>
<feature type="domain" description="HTH cro/C1-type" evidence="1">
    <location>
        <begin position="24"/>
        <end position="76"/>
    </location>
</feature>
<dbReference type="PROSITE" id="PS50943">
    <property type="entry name" value="HTH_CROC1"/>
    <property type="match status" value="1"/>
</dbReference>
<comment type="caution">
    <text evidence="2">The sequence shown here is derived from an EMBL/GenBank/DDBJ whole genome shotgun (WGS) entry which is preliminary data.</text>
</comment>
<protein>
    <submittedName>
        <fullName evidence="2">Helix-turn-helix protein</fullName>
    </submittedName>
</protein>
<dbReference type="OrthoDB" id="9803760at2"/>
<dbReference type="CDD" id="cd00093">
    <property type="entry name" value="HTH_XRE"/>
    <property type="match status" value="1"/>
</dbReference>
<accession>A0A2S6GDF6</accession>
<dbReference type="SMART" id="SM00530">
    <property type="entry name" value="HTH_XRE"/>
    <property type="match status" value="1"/>
</dbReference>
<dbReference type="InterPro" id="IPR010982">
    <property type="entry name" value="Lambda_DNA-bd_dom_sf"/>
</dbReference>
<evidence type="ECO:0000313" key="2">
    <source>
        <dbReference type="EMBL" id="PPK63220.1"/>
    </source>
</evidence>
<dbReference type="AlphaFoldDB" id="A0A2S6GDF6"/>
<dbReference type="Gene3D" id="1.10.260.40">
    <property type="entry name" value="lambda repressor-like DNA-binding domains"/>
    <property type="match status" value="1"/>
</dbReference>
<dbReference type="EMBL" id="PTIX01000030">
    <property type="protein sequence ID" value="PPK63220.1"/>
    <property type="molecule type" value="Genomic_DNA"/>
</dbReference>
<organism evidence="2 3">
    <name type="scientific">Actinokineospora auranticolor</name>
    <dbReference type="NCBI Taxonomy" id="155976"/>
    <lineage>
        <taxon>Bacteria</taxon>
        <taxon>Bacillati</taxon>
        <taxon>Actinomycetota</taxon>
        <taxon>Actinomycetes</taxon>
        <taxon>Pseudonocardiales</taxon>
        <taxon>Pseudonocardiaceae</taxon>
        <taxon>Actinokineospora</taxon>
    </lineage>
</organism>
<keyword evidence="3" id="KW-1185">Reference proteome</keyword>
<evidence type="ECO:0000313" key="3">
    <source>
        <dbReference type="Proteomes" id="UP000239203"/>
    </source>
</evidence>
<dbReference type="SUPFAM" id="SSF47413">
    <property type="entry name" value="lambda repressor-like DNA-binding domains"/>
    <property type="match status" value="1"/>
</dbReference>
<dbReference type="Proteomes" id="UP000239203">
    <property type="component" value="Unassembled WGS sequence"/>
</dbReference>
<sequence length="87" mass="9887">MSIHSGPDWEREFTRRLGAEIMTARQARGWNRSTLATALASTGEKSIRFYEQGRRRCSLYRLLEICDVLDVSAPDLLDRATPQPFSG</sequence>
<dbReference type="Pfam" id="PF13560">
    <property type="entry name" value="HTH_31"/>
    <property type="match status" value="1"/>
</dbReference>
<dbReference type="InterPro" id="IPR001387">
    <property type="entry name" value="Cro/C1-type_HTH"/>
</dbReference>
<dbReference type="GO" id="GO:0003677">
    <property type="term" value="F:DNA binding"/>
    <property type="evidence" value="ECO:0007669"/>
    <property type="project" value="InterPro"/>
</dbReference>
<dbReference type="RefSeq" id="WP_104482878.1">
    <property type="nucleotide sequence ID" value="NZ_CP154825.1"/>
</dbReference>
<evidence type="ECO:0000259" key="1">
    <source>
        <dbReference type="PROSITE" id="PS50943"/>
    </source>
</evidence>
<reference evidence="2 3" key="1">
    <citation type="submission" date="2018-02" db="EMBL/GenBank/DDBJ databases">
        <title>Genomic Encyclopedia of Archaeal and Bacterial Type Strains, Phase II (KMG-II): from individual species to whole genera.</title>
        <authorList>
            <person name="Goeker M."/>
        </authorList>
    </citation>
    <scope>NUCLEOTIDE SEQUENCE [LARGE SCALE GENOMIC DNA]</scope>
    <source>
        <strain evidence="2 3">YU 961-1</strain>
    </source>
</reference>
<proteinExistence type="predicted"/>